<dbReference type="EMBL" id="JAINUG010000015">
    <property type="protein sequence ID" value="KAJ8413660.1"/>
    <property type="molecule type" value="Genomic_DNA"/>
</dbReference>
<name>A0AAD7T3D5_9TELE</name>
<keyword evidence="3" id="KW-1185">Reference proteome</keyword>
<sequence>METETQDEETLTTSEIVEDGDPGPSMGRPSSSLGDKQGEDIKKVYKTYLLQEIRARQQEMEYRKLKMRKLELEIRKLEKDEKQ</sequence>
<accession>A0AAD7T3D5</accession>
<protein>
    <submittedName>
        <fullName evidence="2">Uncharacterized protein</fullName>
    </submittedName>
</protein>
<feature type="region of interest" description="Disordered" evidence="1">
    <location>
        <begin position="1"/>
        <end position="39"/>
    </location>
</feature>
<evidence type="ECO:0000256" key="1">
    <source>
        <dbReference type="SAM" id="MobiDB-lite"/>
    </source>
</evidence>
<dbReference type="AlphaFoldDB" id="A0AAD7T3D5"/>
<feature type="compositionally biased region" description="Acidic residues" evidence="1">
    <location>
        <begin position="1"/>
        <end position="21"/>
    </location>
</feature>
<comment type="caution">
    <text evidence="2">The sequence shown here is derived from an EMBL/GenBank/DDBJ whole genome shotgun (WGS) entry which is preliminary data.</text>
</comment>
<dbReference type="Proteomes" id="UP001221898">
    <property type="component" value="Unassembled WGS sequence"/>
</dbReference>
<gene>
    <name evidence="2" type="ORF">AAFF_G00081670</name>
</gene>
<proteinExistence type="predicted"/>
<organism evidence="2 3">
    <name type="scientific">Aldrovandia affinis</name>
    <dbReference type="NCBI Taxonomy" id="143900"/>
    <lineage>
        <taxon>Eukaryota</taxon>
        <taxon>Metazoa</taxon>
        <taxon>Chordata</taxon>
        <taxon>Craniata</taxon>
        <taxon>Vertebrata</taxon>
        <taxon>Euteleostomi</taxon>
        <taxon>Actinopterygii</taxon>
        <taxon>Neopterygii</taxon>
        <taxon>Teleostei</taxon>
        <taxon>Notacanthiformes</taxon>
        <taxon>Halosauridae</taxon>
        <taxon>Aldrovandia</taxon>
    </lineage>
</organism>
<reference evidence="2" key="1">
    <citation type="journal article" date="2023" name="Science">
        <title>Genome structures resolve the early diversification of teleost fishes.</title>
        <authorList>
            <person name="Parey E."/>
            <person name="Louis A."/>
            <person name="Montfort J."/>
            <person name="Bouchez O."/>
            <person name="Roques C."/>
            <person name="Iampietro C."/>
            <person name="Lluch J."/>
            <person name="Castinel A."/>
            <person name="Donnadieu C."/>
            <person name="Desvignes T."/>
            <person name="Floi Bucao C."/>
            <person name="Jouanno E."/>
            <person name="Wen M."/>
            <person name="Mejri S."/>
            <person name="Dirks R."/>
            <person name="Jansen H."/>
            <person name="Henkel C."/>
            <person name="Chen W.J."/>
            <person name="Zahm M."/>
            <person name="Cabau C."/>
            <person name="Klopp C."/>
            <person name="Thompson A.W."/>
            <person name="Robinson-Rechavi M."/>
            <person name="Braasch I."/>
            <person name="Lecointre G."/>
            <person name="Bobe J."/>
            <person name="Postlethwait J.H."/>
            <person name="Berthelot C."/>
            <person name="Roest Crollius H."/>
            <person name="Guiguen Y."/>
        </authorList>
    </citation>
    <scope>NUCLEOTIDE SEQUENCE</scope>
    <source>
        <strain evidence="2">NC1722</strain>
    </source>
</reference>
<evidence type="ECO:0000313" key="2">
    <source>
        <dbReference type="EMBL" id="KAJ8413660.1"/>
    </source>
</evidence>
<evidence type="ECO:0000313" key="3">
    <source>
        <dbReference type="Proteomes" id="UP001221898"/>
    </source>
</evidence>